<comment type="caution">
    <text evidence="2">The sequence shown here is derived from an EMBL/GenBank/DDBJ whole genome shotgun (WGS) entry which is preliminary data.</text>
</comment>
<evidence type="ECO:0000313" key="2">
    <source>
        <dbReference type="EMBL" id="KAK1132031.1"/>
    </source>
</evidence>
<sequence>MVKSGTTPQNTGQGKGTKLGIEGAEDGKIIENFWTVKPVGWVERQRCLGWATRDKAKSLC</sequence>
<organism evidence="2 3">
    <name type="scientific">Melipona bicolor</name>
    <dbReference type="NCBI Taxonomy" id="60889"/>
    <lineage>
        <taxon>Eukaryota</taxon>
        <taxon>Metazoa</taxon>
        <taxon>Ecdysozoa</taxon>
        <taxon>Arthropoda</taxon>
        <taxon>Hexapoda</taxon>
        <taxon>Insecta</taxon>
        <taxon>Pterygota</taxon>
        <taxon>Neoptera</taxon>
        <taxon>Endopterygota</taxon>
        <taxon>Hymenoptera</taxon>
        <taxon>Apocrita</taxon>
        <taxon>Aculeata</taxon>
        <taxon>Apoidea</taxon>
        <taxon>Anthophila</taxon>
        <taxon>Apidae</taxon>
        <taxon>Melipona</taxon>
    </lineage>
</organism>
<name>A0AA40G6I5_9HYME</name>
<evidence type="ECO:0000256" key="1">
    <source>
        <dbReference type="SAM" id="MobiDB-lite"/>
    </source>
</evidence>
<proteinExistence type="predicted"/>
<dbReference type="EMBL" id="JAHYIQ010000005">
    <property type="protein sequence ID" value="KAK1132031.1"/>
    <property type="molecule type" value="Genomic_DNA"/>
</dbReference>
<dbReference type="AlphaFoldDB" id="A0AA40G6I5"/>
<keyword evidence="3" id="KW-1185">Reference proteome</keyword>
<evidence type="ECO:0000313" key="3">
    <source>
        <dbReference type="Proteomes" id="UP001177670"/>
    </source>
</evidence>
<dbReference type="Proteomes" id="UP001177670">
    <property type="component" value="Unassembled WGS sequence"/>
</dbReference>
<gene>
    <name evidence="2" type="ORF">K0M31_016172</name>
</gene>
<protein>
    <submittedName>
        <fullName evidence="2">Uncharacterized protein</fullName>
    </submittedName>
</protein>
<feature type="region of interest" description="Disordered" evidence="1">
    <location>
        <begin position="1"/>
        <end position="20"/>
    </location>
</feature>
<feature type="compositionally biased region" description="Polar residues" evidence="1">
    <location>
        <begin position="1"/>
        <end position="12"/>
    </location>
</feature>
<reference evidence="2" key="1">
    <citation type="submission" date="2021-10" db="EMBL/GenBank/DDBJ databases">
        <title>Melipona bicolor Genome sequencing and assembly.</title>
        <authorList>
            <person name="Araujo N.S."/>
            <person name="Arias M.C."/>
        </authorList>
    </citation>
    <scope>NUCLEOTIDE SEQUENCE</scope>
    <source>
        <strain evidence="2">USP_2M_L1-L4_2017</strain>
        <tissue evidence="2">Whole body</tissue>
    </source>
</reference>
<accession>A0AA40G6I5</accession>